<evidence type="ECO:0000313" key="3">
    <source>
        <dbReference type="Proteomes" id="UP000034160"/>
    </source>
</evidence>
<protein>
    <recommendedName>
        <fullName evidence="1">PD(D/E)XK endonuclease domain-containing protein</fullName>
    </recommendedName>
</protein>
<dbReference type="AlphaFoldDB" id="A0A0G1AE51"/>
<comment type="caution">
    <text evidence="2">The sequence shown here is derived from an EMBL/GenBank/DDBJ whole genome shotgun (WGS) entry which is preliminary data.</text>
</comment>
<name>A0A0G1AE51_9BACT</name>
<dbReference type="GO" id="GO:0003676">
    <property type="term" value="F:nucleic acid binding"/>
    <property type="evidence" value="ECO:0007669"/>
    <property type="project" value="InterPro"/>
</dbReference>
<evidence type="ECO:0000259" key="1">
    <source>
        <dbReference type="Pfam" id="PF11645"/>
    </source>
</evidence>
<gene>
    <name evidence="2" type="ORF">UU93_C0007G0016</name>
</gene>
<dbReference type="Gene3D" id="3.40.1350.10">
    <property type="match status" value="1"/>
</dbReference>
<organism evidence="2 3">
    <name type="scientific">Candidatus Amesbacteria bacterium GW2011_GWA2_42_12</name>
    <dbReference type="NCBI Taxonomy" id="1618356"/>
    <lineage>
        <taxon>Bacteria</taxon>
        <taxon>Candidatus Amesiibacteriota</taxon>
    </lineage>
</organism>
<sequence length="130" mass="15241">MYGTHDKGVLGELAFTYHLIEKGYTVLSPINPNSSYDLAIEKNGKFTRIQVKYRTPVNGILRIELDRPMRKTKKYFERDVDAMGLYNPNSNKFYLVPLNLIKNKDEFWLRVEKPKGLLSKKMHLAEEFEI</sequence>
<proteinExistence type="predicted"/>
<dbReference type="Pfam" id="PF11645">
    <property type="entry name" value="PDDEXK_5"/>
    <property type="match status" value="1"/>
</dbReference>
<reference evidence="2 3" key="1">
    <citation type="journal article" date="2015" name="Nature">
        <title>rRNA introns, odd ribosomes, and small enigmatic genomes across a large radiation of phyla.</title>
        <authorList>
            <person name="Brown C.T."/>
            <person name="Hug L.A."/>
            <person name="Thomas B.C."/>
            <person name="Sharon I."/>
            <person name="Castelle C.J."/>
            <person name="Singh A."/>
            <person name="Wilkins M.J."/>
            <person name="Williams K.H."/>
            <person name="Banfield J.F."/>
        </authorList>
    </citation>
    <scope>NUCLEOTIDE SEQUENCE [LARGE SCALE GENOMIC DNA]</scope>
</reference>
<dbReference type="Proteomes" id="UP000034160">
    <property type="component" value="Unassembled WGS sequence"/>
</dbReference>
<dbReference type="EMBL" id="LCCN01000007">
    <property type="protein sequence ID" value="KKS32411.1"/>
    <property type="molecule type" value="Genomic_DNA"/>
</dbReference>
<dbReference type="InterPro" id="IPR021671">
    <property type="entry name" value="PD(D/E)XK_Endonuc"/>
</dbReference>
<dbReference type="InterPro" id="IPR011856">
    <property type="entry name" value="tRNA_endonuc-like_dom_sf"/>
</dbReference>
<evidence type="ECO:0000313" key="2">
    <source>
        <dbReference type="EMBL" id="KKS32411.1"/>
    </source>
</evidence>
<feature type="domain" description="PD(D/E)XK endonuclease" evidence="1">
    <location>
        <begin position="4"/>
        <end position="129"/>
    </location>
</feature>
<accession>A0A0G1AE51</accession>